<accession>A0A817B398</accession>
<dbReference type="AlphaFoldDB" id="A0A817B398"/>
<organism evidence="1">
    <name type="scientific">Brassica napus</name>
    <name type="common">Rape</name>
    <dbReference type="NCBI Taxonomy" id="3708"/>
    <lineage>
        <taxon>Eukaryota</taxon>
        <taxon>Viridiplantae</taxon>
        <taxon>Streptophyta</taxon>
        <taxon>Embryophyta</taxon>
        <taxon>Tracheophyta</taxon>
        <taxon>Spermatophyta</taxon>
        <taxon>Magnoliopsida</taxon>
        <taxon>eudicotyledons</taxon>
        <taxon>Gunneridae</taxon>
        <taxon>Pentapetalae</taxon>
        <taxon>rosids</taxon>
        <taxon>malvids</taxon>
        <taxon>Brassicales</taxon>
        <taxon>Brassicaceae</taxon>
        <taxon>Brassiceae</taxon>
        <taxon>Brassica</taxon>
    </lineage>
</organism>
<name>A0A817B398_BRANA</name>
<dbReference type="Proteomes" id="UP001295469">
    <property type="component" value="Chromosome A10"/>
</dbReference>
<protein>
    <submittedName>
        <fullName evidence="1">(rape) hypothetical protein</fullName>
    </submittedName>
</protein>
<proteinExistence type="predicted"/>
<sequence>MRFSLIILEPTRRKRRGSTVGWLRQMERHGGAVSRERERETRGTSWCSEEDPSRCVSYRRTSEEEEETQFQKCTFLNAILLDRSILLKLPFYHKLKRLLEFVDVIFFYNIIFVFHVNQ</sequence>
<gene>
    <name evidence="1" type="ORF">DARMORV10_A10P06960.1</name>
</gene>
<reference evidence="1" key="1">
    <citation type="submission" date="2021-01" db="EMBL/GenBank/DDBJ databases">
        <authorList>
            <consortium name="Genoscope - CEA"/>
            <person name="William W."/>
        </authorList>
    </citation>
    <scope>NUCLEOTIDE SEQUENCE</scope>
</reference>
<evidence type="ECO:0000313" key="1">
    <source>
        <dbReference type="EMBL" id="CAF2317791.1"/>
    </source>
</evidence>
<dbReference type="EMBL" id="HG994364">
    <property type="protein sequence ID" value="CAF2317791.1"/>
    <property type="molecule type" value="Genomic_DNA"/>
</dbReference>